<dbReference type="STRING" id="1121326.CLMAG_01280"/>
<dbReference type="Proteomes" id="UP000076603">
    <property type="component" value="Unassembled WGS sequence"/>
</dbReference>
<dbReference type="NCBIfam" id="TIGR02893">
    <property type="entry name" value="spore_yabQ"/>
    <property type="match status" value="1"/>
</dbReference>
<name>A0A162TVN7_9CLOT</name>
<dbReference type="OrthoDB" id="1685240at2"/>
<organism evidence="2 3">
    <name type="scientific">Clostridium magnum DSM 2767</name>
    <dbReference type="NCBI Taxonomy" id="1121326"/>
    <lineage>
        <taxon>Bacteria</taxon>
        <taxon>Bacillati</taxon>
        <taxon>Bacillota</taxon>
        <taxon>Clostridia</taxon>
        <taxon>Eubacteriales</taxon>
        <taxon>Clostridiaceae</taxon>
        <taxon>Clostridium</taxon>
    </lineage>
</organism>
<evidence type="ECO:0000256" key="1">
    <source>
        <dbReference type="SAM" id="Phobius"/>
    </source>
</evidence>
<dbReference type="EMBL" id="LWAE01000001">
    <property type="protein sequence ID" value="KZL93124.1"/>
    <property type="molecule type" value="Genomic_DNA"/>
</dbReference>
<keyword evidence="1" id="KW-0812">Transmembrane</keyword>
<feature type="transmembrane region" description="Helical" evidence="1">
    <location>
        <begin position="41"/>
        <end position="61"/>
    </location>
</feature>
<dbReference type="RefSeq" id="WP_066616525.1">
    <property type="nucleotide sequence ID" value="NZ_FQXL01000063.1"/>
</dbReference>
<comment type="caution">
    <text evidence="2">The sequence shown here is derived from an EMBL/GenBank/DDBJ whole genome shotgun (WGS) entry which is preliminary data.</text>
</comment>
<proteinExistence type="predicted"/>
<keyword evidence="3" id="KW-1185">Reference proteome</keyword>
<feature type="transmembrane region" description="Helical" evidence="1">
    <location>
        <begin position="6"/>
        <end position="29"/>
    </location>
</feature>
<keyword evidence="1" id="KW-1133">Transmembrane helix</keyword>
<feature type="transmembrane region" description="Helical" evidence="1">
    <location>
        <begin position="67"/>
        <end position="86"/>
    </location>
</feature>
<evidence type="ECO:0000313" key="2">
    <source>
        <dbReference type="EMBL" id="KZL93124.1"/>
    </source>
</evidence>
<dbReference type="AlphaFoldDB" id="A0A162TVN7"/>
<sequence>MVISISQQFWLVVFSITAGIITGVLFDSYRLIRGFSNVNKVIVFIEDTLFWVFTAIVVFAFLVYENYAYIGMYVYMCIAIGVYLYIRVFSKFYISSQYKILKFLGKIARVAKNWILYPFQFIIYTFKRKNKGNYKK</sequence>
<evidence type="ECO:0000313" key="3">
    <source>
        <dbReference type="Proteomes" id="UP000076603"/>
    </source>
</evidence>
<reference evidence="2 3" key="1">
    <citation type="submission" date="2016-04" db="EMBL/GenBank/DDBJ databases">
        <title>Genome sequence of Clostridium magnum DSM 2767.</title>
        <authorList>
            <person name="Poehlein A."/>
            <person name="Uhlig R."/>
            <person name="Fischer R."/>
            <person name="Bahl H."/>
            <person name="Daniel R."/>
        </authorList>
    </citation>
    <scope>NUCLEOTIDE SEQUENCE [LARGE SCALE GENOMIC DNA]</scope>
    <source>
        <strain evidence="2 3">DSM 2767</strain>
    </source>
</reference>
<gene>
    <name evidence="2" type="primary">yabQ</name>
    <name evidence="2" type="ORF">CLMAG_01280</name>
</gene>
<dbReference type="InterPro" id="IPR019074">
    <property type="entry name" value="YabQ"/>
</dbReference>
<keyword evidence="1" id="KW-0472">Membrane</keyword>
<dbReference type="PATRIC" id="fig|1121326.3.peg.115"/>
<dbReference type="Pfam" id="PF09578">
    <property type="entry name" value="Spore_YabQ"/>
    <property type="match status" value="1"/>
</dbReference>
<protein>
    <submittedName>
        <fullName evidence="2">Spore protein YabQ</fullName>
    </submittedName>
</protein>
<accession>A0A162TVN7</accession>